<dbReference type="AlphaFoldDB" id="A0A7X5Y5Z5"/>
<dbReference type="Proteomes" id="UP000558192">
    <property type="component" value="Unassembled WGS sequence"/>
</dbReference>
<comment type="caution">
    <text evidence="2">The sequence shown here is derived from an EMBL/GenBank/DDBJ whole genome shotgun (WGS) entry which is preliminary data.</text>
</comment>
<accession>A0A7X5Y5Z5</accession>
<protein>
    <recommendedName>
        <fullName evidence="1">GIY-YIG catalytic domain-containing protein</fullName>
    </recommendedName>
</protein>
<gene>
    <name evidence="2" type="ORF">GGQ97_001550</name>
</gene>
<evidence type="ECO:0000313" key="2">
    <source>
        <dbReference type="EMBL" id="NJC05757.1"/>
    </source>
</evidence>
<evidence type="ECO:0000259" key="1">
    <source>
        <dbReference type="Pfam" id="PF20815"/>
    </source>
</evidence>
<sequence length="238" mass="26349">MPDRPRKQKWCWTGAQELTSRFDEIEFSPAARSAGRRWSGRSLCCARGRMVDKPSVAGLGAVLEQLLQTPQTTTHAIPRGPGFYAWWCQKQHLEDTSVPLPYEQRPPTPAEWSLLYVGISPSGPASTLDVSSRVARNHVGGNIGSSTFRQTLAVLLVAKLRLQPRTGSDRARLTDEKPPSDWLKQSCGLTYALVADPWLLEPAVISELAPPLNISHGCHPYAQVAKRTRMELRRACGL</sequence>
<dbReference type="InterPro" id="IPR049311">
    <property type="entry name" value="GIY_YIG_cat"/>
</dbReference>
<keyword evidence="3" id="KW-1185">Reference proteome</keyword>
<evidence type="ECO:0000313" key="3">
    <source>
        <dbReference type="Proteomes" id="UP000558192"/>
    </source>
</evidence>
<proteinExistence type="predicted"/>
<dbReference type="RefSeq" id="WP_425338716.1">
    <property type="nucleotide sequence ID" value="NZ_JAATJC010000001.1"/>
</dbReference>
<dbReference type="Pfam" id="PF20815">
    <property type="entry name" value="GIY_YIG_2"/>
    <property type="match status" value="1"/>
</dbReference>
<organism evidence="2 3">
    <name type="scientific">Sphingomonas kaistensis</name>
    <dbReference type="NCBI Taxonomy" id="298708"/>
    <lineage>
        <taxon>Bacteria</taxon>
        <taxon>Pseudomonadati</taxon>
        <taxon>Pseudomonadota</taxon>
        <taxon>Alphaproteobacteria</taxon>
        <taxon>Sphingomonadales</taxon>
        <taxon>Sphingomonadaceae</taxon>
        <taxon>Sphingomonas</taxon>
    </lineage>
</organism>
<name>A0A7X5Y5Z5_9SPHN</name>
<feature type="domain" description="GIY-YIG catalytic" evidence="1">
    <location>
        <begin position="82"/>
        <end position="233"/>
    </location>
</feature>
<reference evidence="2 3" key="1">
    <citation type="submission" date="2020-03" db="EMBL/GenBank/DDBJ databases">
        <title>Genomic Encyclopedia of Type Strains, Phase IV (KMG-IV): sequencing the most valuable type-strain genomes for metagenomic binning, comparative biology and taxonomic classification.</title>
        <authorList>
            <person name="Goeker M."/>
        </authorList>
    </citation>
    <scope>NUCLEOTIDE SEQUENCE [LARGE SCALE GENOMIC DNA]</scope>
    <source>
        <strain evidence="2 3">DSM 16846</strain>
    </source>
</reference>
<dbReference type="EMBL" id="JAATJC010000001">
    <property type="protein sequence ID" value="NJC05757.1"/>
    <property type="molecule type" value="Genomic_DNA"/>
</dbReference>